<organism evidence="2 3">
    <name type="scientific">Rhodohalobacter barkolensis</name>
    <dbReference type="NCBI Taxonomy" id="2053187"/>
    <lineage>
        <taxon>Bacteria</taxon>
        <taxon>Pseudomonadati</taxon>
        <taxon>Balneolota</taxon>
        <taxon>Balneolia</taxon>
        <taxon>Balneolales</taxon>
        <taxon>Balneolaceae</taxon>
        <taxon>Rhodohalobacter</taxon>
    </lineage>
</organism>
<dbReference type="OrthoDB" id="1423961at2"/>
<dbReference type="InterPro" id="IPR011051">
    <property type="entry name" value="RmlC_Cupin_sf"/>
</dbReference>
<evidence type="ECO:0000259" key="1">
    <source>
        <dbReference type="Pfam" id="PF07883"/>
    </source>
</evidence>
<dbReference type="InterPro" id="IPR014710">
    <property type="entry name" value="RmlC-like_jellyroll"/>
</dbReference>
<proteinExistence type="predicted"/>
<dbReference type="InterPro" id="IPR013096">
    <property type="entry name" value="Cupin_2"/>
</dbReference>
<accession>A0A2N0VMG0</accession>
<sequence length="178" mass="19656">MKRSEFLRVAGIGTSTFVIAPFGRINTESVITEMSSPKIVRNSEGKKINVLGDKMTFKLTGEETNGQFTLIEENNEPGVQIPTHIHEDEDEIFRVIEGELEVKVGEDTAVLKAGDTAFAPRGIPHSWRVVGDQPAKVDLSIFPAGLEHMFEELGSLPPGPPEMEKVFSICGKYNVRFI</sequence>
<dbReference type="PANTHER" id="PTHR36440">
    <property type="entry name" value="PUTATIVE (AFU_ORTHOLOGUE AFUA_8G07350)-RELATED"/>
    <property type="match status" value="1"/>
</dbReference>
<dbReference type="Gene3D" id="2.60.120.10">
    <property type="entry name" value="Jelly Rolls"/>
    <property type="match status" value="1"/>
</dbReference>
<dbReference type="RefSeq" id="WP_101072967.1">
    <property type="nucleotide sequence ID" value="NZ_PISP01000001.1"/>
</dbReference>
<name>A0A2N0VMG0_9BACT</name>
<comment type="caution">
    <text evidence="2">The sequence shown here is derived from an EMBL/GenBank/DDBJ whole genome shotgun (WGS) entry which is preliminary data.</text>
</comment>
<keyword evidence="3" id="KW-1185">Reference proteome</keyword>
<feature type="domain" description="Cupin type-2" evidence="1">
    <location>
        <begin position="76"/>
        <end position="141"/>
    </location>
</feature>
<dbReference type="InterPro" id="IPR053146">
    <property type="entry name" value="QDO-like"/>
</dbReference>
<dbReference type="SUPFAM" id="SSF51182">
    <property type="entry name" value="RmlC-like cupins"/>
    <property type="match status" value="1"/>
</dbReference>
<evidence type="ECO:0000313" key="3">
    <source>
        <dbReference type="Proteomes" id="UP000233398"/>
    </source>
</evidence>
<evidence type="ECO:0000313" key="2">
    <source>
        <dbReference type="EMBL" id="PKD45393.1"/>
    </source>
</evidence>
<gene>
    <name evidence="2" type="ORF">CWD77_06505</name>
</gene>
<reference evidence="2 3" key="1">
    <citation type="submission" date="2017-11" db="EMBL/GenBank/DDBJ databases">
        <title>Rhodohalobacter 15182 sp. nov., isolated from a salt lake.</title>
        <authorList>
            <person name="Han S."/>
        </authorList>
    </citation>
    <scope>NUCLEOTIDE SEQUENCE [LARGE SCALE GENOMIC DNA]</scope>
    <source>
        <strain evidence="2 3">15182</strain>
    </source>
</reference>
<dbReference type="EMBL" id="PISP01000001">
    <property type="protein sequence ID" value="PKD45393.1"/>
    <property type="molecule type" value="Genomic_DNA"/>
</dbReference>
<protein>
    <submittedName>
        <fullName evidence="2">Cupin domain-containing protein</fullName>
    </submittedName>
</protein>
<dbReference type="Proteomes" id="UP000233398">
    <property type="component" value="Unassembled WGS sequence"/>
</dbReference>
<dbReference type="AlphaFoldDB" id="A0A2N0VMG0"/>
<dbReference type="PANTHER" id="PTHR36440:SF1">
    <property type="entry name" value="PUTATIVE (AFU_ORTHOLOGUE AFUA_8G07350)-RELATED"/>
    <property type="match status" value="1"/>
</dbReference>
<dbReference type="Pfam" id="PF07883">
    <property type="entry name" value="Cupin_2"/>
    <property type="match status" value="1"/>
</dbReference>